<keyword evidence="3" id="KW-1185">Reference proteome</keyword>
<dbReference type="InterPro" id="IPR025312">
    <property type="entry name" value="DUF4216"/>
</dbReference>
<feature type="domain" description="DUF4216" evidence="1">
    <location>
        <begin position="69"/>
        <end position="137"/>
    </location>
</feature>
<evidence type="ECO:0000313" key="2">
    <source>
        <dbReference type="EMBL" id="KAK2656012.1"/>
    </source>
</evidence>
<name>A0AAD9XB18_9ROSI</name>
<dbReference type="PANTHER" id="PTHR48258">
    <property type="entry name" value="DUF4218 DOMAIN-CONTAINING PROTEIN-RELATED"/>
    <property type="match status" value="1"/>
</dbReference>
<dbReference type="Pfam" id="PF13952">
    <property type="entry name" value="DUF4216"/>
    <property type="match status" value="1"/>
</dbReference>
<feature type="non-terminal residue" evidence="2">
    <location>
        <position position="1"/>
    </location>
</feature>
<proteinExistence type="predicted"/>
<feature type="non-terminal residue" evidence="2">
    <location>
        <position position="189"/>
    </location>
</feature>
<dbReference type="AlphaFoldDB" id="A0AAD9XB18"/>
<dbReference type="EMBL" id="JANJYI010000003">
    <property type="protein sequence ID" value="KAK2656012.1"/>
    <property type="molecule type" value="Genomic_DNA"/>
</dbReference>
<comment type="caution">
    <text evidence="2">The sequence shown here is derived from an EMBL/GenBank/DDBJ whole genome shotgun (WGS) entry which is preliminary data.</text>
</comment>
<protein>
    <recommendedName>
        <fullName evidence="1">DUF4216 domain-containing protein</fullName>
    </recommendedName>
</protein>
<organism evidence="2 3">
    <name type="scientific">Dipteronia dyeriana</name>
    <dbReference type="NCBI Taxonomy" id="168575"/>
    <lineage>
        <taxon>Eukaryota</taxon>
        <taxon>Viridiplantae</taxon>
        <taxon>Streptophyta</taxon>
        <taxon>Embryophyta</taxon>
        <taxon>Tracheophyta</taxon>
        <taxon>Spermatophyta</taxon>
        <taxon>Magnoliopsida</taxon>
        <taxon>eudicotyledons</taxon>
        <taxon>Gunneridae</taxon>
        <taxon>Pentapetalae</taxon>
        <taxon>rosids</taxon>
        <taxon>malvids</taxon>
        <taxon>Sapindales</taxon>
        <taxon>Sapindaceae</taxon>
        <taxon>Hippocastanoideae</taxon>
        <taxon>Acereae</taxon>
        <taxon>Dipteronia</taxon>
    </lineage>
</organism>
<gene>
    <name evidence="2" type="ORF">Ddye_009064</name>
</gene>
<dbReference type="Proteomes" id="UP001280121">
    <property type="component" value="Unassembled WGS sequence"/>
</dbReference>
<evidence type="ECO:0000259" key="1">
    <source>
        <dbReference type="Pfam" id="PF13952"/>
    </source>
</evidence>
<evidence type="ECO:0000313" key="3">
    <source>
        <dbReference type="Proteomes" id="UP001280121"/>
    </source>
</evidence>
<dbReference type="PANTHER" id="PTHR48258:SF3">
    <property type="entry name" value="FK506-BINDING PROTEIN 4-LIKE ISOFORM X1"/>
    <property type="match status" value="1"/>
</dbReference>
<reference evidence="2" key="1">
    <citation type="journal article" date="2023" name="Plant J.">
        <title>Genome sequences and population genomics provide insights into the demographic history, inbreeding, and mutation load of two 'living fossil' tree species of Dipteronia.</title>
        <authorList>
            <person name="Feng Y."/>
            <person name="Comes H.P."/>
            <person name="Chen J."/>
            <person name="Zhu S."/>
            <person name="Lu R."/>
            <person name="Zhang X."/>
            <person name="Li P."/>
            <person name="Qiu J."/>
            <person name="Olsen K.M."/>
            <person name="Qiu Y."/>
        </authorList>
    </citation>
    <scope>NUCLEOTIDE SEQUENCE</scope>
    <source>
        <strain evidence="2">KIB01</strain>
    </source>
</reference>
<sequence length="189" mass="21629">TFTACLTNNRESEQATMRLISHCPEQGKELVSSPLIAPFLLVGSVFIPSRLAKEQRHAFAAFSAVTQIWELNYIMFSNVLFKCDWVENMGGLKIDEIGHTLVDLNLVGHKSDCFILASQARQVFYVPDQMDPRWSVVCFIPLKDYRHKEVNNQQDNVMEHEPIVKVFPNVEIFDSDSDDAITYVRNDCE</sequence>
<accession>A0AAD9XB18</accession>